<evidence type="ECO:0000256" key="1">
    <source>
        <dbReference type="SAM" id="MobiDB-lite"/>
    </source>
</evidence>
<feature type="region of interest" description="Disordered" evidence="1">
    <location>
        <begin position="123"/>
        <end position="144"/>
    </location>
</feature>
<accession>A0A9X1NNR4</accession>
<evidence type="ECO:0000313" key="3">
    <source>
        <dbReference type="Proteomes" id="UP001138997"/>
    </source>
</evidence>
<sequence length="144" mass="14533">MALAFLLTAFFVDISRSLQAHGDSLEVASQAARAAADQVTQESLRSGDPAQVRIDPAAARTAGQDWLTQAGATGQVDVEAGNTVVTVTARVPCRATLLAVLGYGDLSRPATASATLLYGTPGSDGQPIATGALPRASAPAGARS</sequence>
<organism evidence="2 3">
    <name type="scientific">Kineosporia babensis</name>
    <dbReference type="NCBI Taxonomy" id="499548"/>
    <lineage>
        <taxon>Bacteria</taxon>
        <taxon>Bacillati</taxon>
        <taxon>Actinomycetota</taxon>
        <taxon>Actinomycetes</taxon>
        <taxon>Kineosporiales</taxon>
        <taxon>Kineosporiaceae</taxon>
        <taxon>Kineosporia</taxon>
    </lineage>
</organism>
<comment type="caution">
    <text evidence="2">The sequence shown here is derived from an EMBL/GenBank/DDBJ whole genome shotgun (WGS) entry which is preliminary data.</text>
</comment>
<dbReference type="AlphaFoldDB" id="A0A9X1NNR4"/>
<proteinExistence type="predicted"/>
<keyword evidence="3" id="KW-1185">Reference proteome</keyword>
<reference evidence="2" key="1">
    <citation type="submission" date="2021-11" db="EMBL/GenBank/DDBJ databases">
        <title>Streptomyces corallinus and Kineosporia corallina sp. nov., two new coral-derived marine actinobacteria.</title>
        <authorList>
            <person name="Buangrab K."/>
            <person name="Sutthacheep M."/>
            <person name="Yeemin T."/>
            <person name="Harunari E."/>
            <person name="Igarashi Y."/>
            <person name="Sripreechasak P."/>
            <person name="Kanchanasin P."/>
            <person name="Tanasupawat S."/>
            <person name="Phongsopitanun W."/>
        </authorList>
    </citation>
    <scope>NUCLEOTIDE SEQUENCE</scope>
    <source>
        <strain evidence="2">JCM 31032</strain>
    </source>
</reference>
<gene>
    <name evidence="2" type="ORF">LR394_38735</name>
</gene>
<name>A0A9X1NNR4_9ACTN</name>
<protein>
    <submittedName>
        <fullName evidence="2">Uncharacterized protein</fullName>
    </submittedName>
</protein>
<dbReference type="RefSeq" id="WP_231449700.1">
    <property type="nucleotide sequence ID" value="NZ_JAJOMB010000035.1"/>
</dbReference>
<dbReference type="EMBL" id="JAJOMB010000035">
    <property type="protein sequence ID" value="MCD5316849.1"/>
    <property type="molecule type" value="Genomic_DNA"/>
</dbReference>
<evidence type="ECO:0000313" key="2">
    <source>
        <dbReference type="EMBL" id="MCD5316849.1"/>
    </source>
</evidence>
<dbReference type="Proteomes" id="UP001138997">
    <property type="component" value="Unassembled WGS sequence"/>
</dbReference>